<protein>
    <submittedName>
        <fullName evidence="2">Uncharacterized protein</fullName>
    </submittedName>
</protein>
<keyword evidence="1" id="KW-0472">Membrane</keyword>
<accession>A0AAD4N1K2</accession>
<gene>
    <name evidence="2" type="ORF">DdX_10607</name>
</gene>
<dbReference type="EMBL" id="JAKKPZ010000025">
    <property type="protein sequence ID" value="KAI1710548.1"/>
    <property type="molecule type" value="Genomic_DNA"/>
</dbReference>
<organism evidence="2 3">
    <name type="scientific">Ditylenchus destructor</name>
    <dbReference type="NCBI Taxonomy" id="166010"/>
    <lineage>
        <taxon>Eukaryota</taxon>
        <taxon>Metazoa</taxon>
        <taxon>Ecdysozoa</taxon>
        <taxon>Nematoda</taxon>
        <taxon>Chromadorea</taxon>
        <taxon>Rhabditida</taxon>
        <taxon>Tylenchina</taxon>
        <taxon>Tylenchomorpha</taxon>
        <taxon>Sphaerularioidea</taxon>
        <taxon>Anguinidae</taxon>
        <taxon>Anguininae</taxon>
        <taxon>Ditylenchus</taxon>
    </lineage>
</organism>
<evidence type="ECO:0000313" key="3">
    <source>
        <dbReference type="Proteomes" id="UP001201812"/>
    </source>
</evidence>
<feature type="transmembrane region" description="Helical" evidence="1">
    <location>
        <begin position="91"/>
        <end position="107"/>
    </location>
</feature>
<keyword evidence="1" id="KW-1133">Transmembrane helix</keyword>
<dbReference type="Proteomes" id="UP001201812">
    <property type="component" value="Unassembled WGS sequence"/>
</dbReference>
<proteinExistence type="predicted"/>
<sequence length="126" mass="14239">MFTLLYILCLTYILPLFVCLLFFAGSSCLLFLLNRLSRDTARTTDATSINAGMHAMIGIRKQIIKTLAVSIVLFILGYTPAAVQLFLDTETYGIVLELCWAAFAVVYEKNRQLSTRQLKAHHLDLY</sequence>
<reference evidence="2" key="1">
    <citation type="submission" date="2022-01" db="EMBL/GenBank/DDBJ databases">
        <title>Genome Sequence Resource for Two Populations of Ditylenchus destructor, the Migratory Endoparasitic Phytonematode.</title>
        <authorList>
            <person name="Zhang H."/>
            <person name="Lin R."/>
            <person name="Xie B."/>
        </authorList>
    </citation>
    <scope>NUCLEOTIDE SEQUENCE</scope>
    <source>
        <strain evidence="2">BazhouSP</strain>
    </source>
</reference>
<evidence type="ECO:0000256" key="1">
    <source>
        <dbReference type="SAM" id="Phobius"/>
    </source>
</evidence>
<name>A0AAD4N1K2_9BILA</name>
<comment type="caution">
    <text evidence="2">The sequence shown here is derived from an EMBL/GenBank/DDBJ whole genome shotgun (WGS) entry which is preliminary data.</text>
</comment>
<keyword evidence="3" id="KW-1185">Reference proteome</keyword>
<keyword evidence="1" id="KW-0812">Transmembrane</keyword>
<evidence type="ECO:0000313" key="2">
    <source>
        <dbReference type="EMBL" id="KAI1710548.1"/>
    </source>
</evidence>
<feature type="transmembrane region" description="Helical" evidence="1">
    <location>
        <begin position="12"/>
        <end position="33"/>
    </location>
</feature>
<feature type="transmembrane region" description="Helical" evidence="1">
    <location>
        <begin position="63"/>
        <end position="85"/>
    </location>
</feature>
<dbReference type="AlphaFoldDB" id="A0AAD4N1K2"/>